<evidence type="ECO:0000256" key="1">
    <source>
        <dbReference type="SAM" id="SignalP"/>
    </source>
</evidence>
<dbReference type="Proteomes" id="UP000603317">
    <property type="component" value="Unassembled WGS sequence"/>
</dbReference>
<dbReference type="EMBL" id="BMID01000001">
    <property type="protein sequence ID" value="GGA11708.1"/>
    <property type="molecule type" value="Genomic_DNA"/>
</dbReference>
<gene>
    <name evidence="2" type="ORF">GCM10010923_22920</name>
</gene>
<comment type="caution">
    <text evidence="2">The sequence shown here is derived from an EMBL/GenBank/DDBJ whole genome shotgun (WGS) entry which is preliminary data.</text>
</comment>
<feature type="signal peptide" evidence="1">
    <location>
        <begin position="1"/>
        <end position="26"/>
    </location>
</feature>
<protein>
    <recommendedName>
        <fullName evidence="4">TonB C-terminal domain-containing protein</fullName>
    </recommendedName>
</protein>
<feature type="chain" id="PRO_5046259700" description="TonB C-terminal domain-containing protein" evidence="1">
    <location>
        <begin position="27"/>
        <end position="309"/>
    </location>
</feature>
<name>A0ABQ1FH75_9SPHN</name>
<proteinExistence type="predicted"/>
<keyword evidence="3" id="KW-1185">Reference proteome</keyword>
<keyword evidence="1" id="KW-0732">Signal</keyword>
<evidence type="ECO:0000313" key="2">
    <source>
        <dbReference type="EMBL" id="GGA11708.1"/>
    </source>
</evidence>
<evidence type="ECO:0008006" key="4">
    <source>
        <dbReference type="Google" id="ProtNLM"/>
    </source>
</evidence>
<organism evidence="2 3">
    <name type="scientific">Blastomonas marina</name>
    <dbReference type="NCBI Taxonomy" id="1867408"/>
    <lineage>
        <taxon>Bacteria</taxon>
        <taxon>Pseudomonadati</taxon>
        <taxon>Pseudomonadota</taxon>
        <taxon>Alphaproteobacteria</taxon>
        <taxon>Sphingomonadales</taxon>
        <taxon>Sphingomonadaceae</taxon>
        <taxon>Blastomonas</taxon>
    </lineage>
</organism>
<accession>A0ABQ1FH75</accession>
<reference evidence="3" key="1">
    <citation type="journal article" date="2019" name="Int. J. Syst. Evol. Microbiol.">
        <title>The Global Catalogue of Microorganisms (GCM) 10K type strain sequencing project: providing services to taxonomists for standard genome sequencing and annotation.</title>
        <authorList>
            <consortium name="The Broad Institute Genomics Platform"/>
            <consortium name="The Broad Institute Genome Sequencing Center for Infectious Disease"/>
            <person name="Wu L."/>
            <person name="Ma J."/>
        </authorList>
    </citation>
    <scope>NUCLEOTIDE SEQUENCE [LARGE SCALE GENOMIC DNA]</scope>
    <source>
        <strain evidence="3">CGMCC 1.15297</strain>
    </source>
</reference>
<sequence length="309" mass="33577">MPSVSWKFTVSALALIGAHATGVARAQTMIATKPATTALDPGSPQTEALTPVAPWVLDYGENRCTMSRAFGREDAPIYLTLQKTTPGDLVDYAILGSDLRPNTREPVEAYFFPGDPVATIKSSYRVGRGDTEGLLFASKINLSGEAGADAELSASEIAALRNGKERAVEFFELRSGLREPLTFATGSMHEPLAALRACVDDLMRGHGVDPAVLEKATSRAKTKDPMRWLRAIVREVPGGRWNGTVTMTMIVDVEGKVEQCWSRLPEPGEGAAAFVCGQMMKRARFEPAQDEEGNPIKDYTNFSFTFSNR</sequence>
<evidence type="ECO:0000313" key="3">
    <source>
        <dbReference type="Proteomes" id="UP000603317"/>
    </source>
</evidence>